<evidence type="ECO:0000256" key="2">
    <source>
        <dbReference type="ARBA" id="ARBA00001946"/>
    </source>
</evidence>
<comment type="cofactor">
    <cofactor evidence="2">
        <name>Mg(2+)</name>
        <dbReference type="ChEBI" id="CHEBI:18420"/>
    </cofactor>
</comment>
<dbReference type="GO" id="GO:0004518">
    <property type="term" value="F:nuclease activity"/>
    <property type="evidence" value="ECO:0007669"/>
    <property type="project" value="UniProtKB-KW"/>
</dbReference>
<evidence type="ECO:0000256" key="9">
    <source>
        <dbReference type="ARBA" id="ARBA00023204"/>
    </source>
</evidence>
<comment type="subcellular location">
    <subcellularLocation>
        <location evidence="3">Nucleus</location>
    </subcellularLocation>
</comment>
<evidence type="ECO:0000256" key="6">
    <source>
        <dbReference type="ARBA" id="ARBA00022763"/>
    </source>
</evidence>
<keyword evidence="7" id="KW-0378">Hydrolase</keyword>
<dbReference type="PANTHER" id="PTHR15822">
    <property type="entry name" value="TRAF AND TNF RECEPTOR-ASSOCIATED PROTEIN"/>
    <property type="match status" value="1"/>
</dbReference>
<dbReference type="GO" id="GO:0005737">
    <property type="term" value="C:cytoplasm"/>
    <property type="evidence" value="ECO:0007669"/>
    <property type="project" value="TreeGrafter"/>
</dbReference>
<comment type="caution">
    <text evidence="11">The sequence shown here is derived from an EMBL/GenBank/DDBJ whole genome shotgun (WGS) entry which is preliminary data.</text>
</comment>
<keyword evidence="5" id="KW-0479">Metal-binding</keyword>
<organism evidence="11 12">
    <name type="scientific">Nyctereutes procyonoides</name>
    <name type="common">Raccoon dog</name>
    <name type="synonym">Canis procyonoides</name>
    <dbReference type="NCBI Taxonomy" id="34880"/>
    <lineage>
        <taxon>Eukaryota</taxon>
        <taxon>Metazoa</taxon>
        <taxon>Chordata</taxon>
        <taxon>Craniata</taxon>
        <taxon>Vertebrata</taxon>
        <taxon>Euteleostomi</taxon>
        <taxon>Mammalia</taxon>
        <taxon>Eutheria</taxon>
        <taxon>Laurasiatheria</taxon>
        <taxon>Carnivora</taxon>
        <taxon>Caniformia</taxon>
        <taxon>Canidae</taxon>
        <taxon>Nyctereutes</taxon>
    </lineage>
</organism>
<dbReference type="Proteomes" id="UP000645828">
    <property type="component" value="Unassembled WGS sequence"/>
</dbReference>
<evidence type="ECO:0000256" key="10">
    <source>
        <dbReference type="ARBA" id="ARBA00023242"/>
    </source>
</evidence>
<dbReference type="GO" id="GO:0006302">
    <property type="term" value="P:double-strand break repair"/>
    <property type="evidence" value="ECO:0007669"/>
    <property type="project" value="TreeGrafter"/>
</dbReference>
<dbReference type="SUPFAM" id="SSF56219">
    <property type="entry name" value="DNase I-like"/>
    <property type="match status" value="1"/>
</dbReference>
<keyword evidence="6" id="KW-0227">DNA damage</keyword>
<keyword evidence="10" id="KW-0539">Nucleus</keyword>
<evidence type="ECO:0000256" key="5">
    <source>
        <dbReference type="ARBA" id="ARBA00022723"/>
    </source>
</evidence>
<evidence type="ECO:0000313" key="12">
    <source>
        <dbReference type="Proteomes" id="UP000645828"/>
    </source>
</evidence>
<evidence type="ECO:0000256" key="7">
    <source>
        <dbReference type="ARBA" id="ARBA00022801"/>
    </source>
</evidence>
<dbReference type="GO" id="GO:0016605">
    <property type="term" value="C:PML body"/>
    <property type="evidence" value="ECO:0007669"/>
    <property type="project" value="TreeGrafter"/>
</dbReference>
<dbReference type="InterPro" id="IPR051547">
    <property type="entry name" value="TDP2-like"/>
</dbReference>
<name>A0A811Y542_NYCPR</name>
<gene>
    <name evidence="11" type="ORF">NYPRO_LOCUS4920</name>
</gene>
<keyword evidence="9" id="KW-0234">DNA repair</keyword>
<evidence type="ECO:0000256" key="8">
    <source>
        <dbReference type="ARBA" id="ARBA00022842"/>
    </source>
</evidence>
<comment type="cofactor">
    <cofactor evidence="1">
        <name>Mn(2+)</name>
        <dbReference type="ChEBI" id="CHEBI:29035"/>
    </cofactor>
</comment>
<sequence length="266" mass="30543">MSLEEEHLQILPGDGGPPIKLDLLFCKVHTDVLSKKMRDRDFQNLQALNSYFNLPVQESTKESCQETLMGLESCFDLKDEETTDSDSSKTSTSERSQQEDHSIFSFITWYVDGLNLNNLQERSQEVCSYFTLYSPDVVFLQEAIPPNCSNLKKRTSSCEIITVKFKSQEIIPFPNSKMMRNLLCVYKMQEAPESATVIFTGDTNLRNHNATHSNLHIQSNLYRNIIDIFHRAGTNNPKICMEPEETLNSQEKNVGKEMQSHWHHNA</sequence>
<evidence type="ECO:0000256" key="4">
    <source>
        <dbReference type="ARBA" id="ARBA00022722"/>
    </source>
</evidence>
<proteinExistence type="predicted"/>
<evidence type="ECO:0000313" key="11">
    <source>
        <dbReference type="EMBL" id="CAD7672125.1"/>
    </source>
</evidence>
<reference evidence="11" key="1">
    <citation type="submission" date="2020-12" db="EMBL/GenBank/DDBJ databases">
        <authorList>
            <consortium name="Molecular Ecology Group"/>
        </authorList>
    </citation>
    <scope>NUCLEOTIDE SEQUENCE</scope>
    <source>
        <strain evidence="11">TBG_1078</strain>
    </source>
</reference>
<dbReference type="PANTHER" id="PTHR15822:SF4">
    <property type="entry name" value="TYROSYL-DNA PHOSPHODIESTERASE 2"/>
    <property type="match status" value="1"/>
</dbReference>
<dbReference type="GO" id="GO:0046872">
    <property type="term" value="F:metal ion binding"/>
    <property type="evidence" value="ECO:0007669"/>
    <property type="project" value="UniProtKB-KW"/>
</dbReference>
<accession>A0A811Y542</accession>
<evidence type="ECO:0000256" key="3">
    <source>
        <dbReference type="ARBA" id="ARBA00004123"/>
    </source>
</evidence>
<protein>
    <submittedName>
        <fullName evidence="11">(raccoon dog) hypothetical protein</fullName>
    </submittedName>
</protein>
<keyword evidence="8" id="KW-0460">Magnesium</keyword>
<keyword evidence="12" id="KW-1185">Reference proteome</keyword>
<keyword evidence="4" id="KW-0540">Nuclease</keyword>
<dbReference type="AlphaFoldDB" id="A0A811Y542"/>
<dbReference type="Gene3D" id="3.60.10.10">
    <property type="entry name" value="Endonuclease/exonuclease/phosphatase"/>
    <property type="match status" value="2"/>
</dbReference>
<dbReference type="InterPro" id="IPR036691">
    <property type="entry name" value="Endo/exonu/phosph_ase_sf"/>
</dbReference>
<dbReference type="GO" id="GO:0003697">
    <property type="term" value="F:single-stranded DNA binding"/>
    <property type="evidence" value="ECO:0007669"/>
    <property type="project" value="TreeGrafter"/>
</dbReference>
<evidence type="ECO:0000256" key="1">
    <source>
        <dbReference type="ARBA" id="ARBA00001936"/>
    </source>
</evidence>
<dbReference type="GO" id="GO:0070260">
    <property type="term" value="F:5'-tyrosyl-DNA phosphodiesterase activity"/>
    <property type="evidence" value="ECO:0007669"/>
    <property type="project" value="TreeGrafter"/>
</dbReference>
<dbReference type="EMBL" id="CAJHUB010000665">
    <property type="protein sequence ID" value="CAD7672125.1"/>
    <property type="molecule type" value="Genomic_DNA"/>
</dbReference>